<evidence type="ECO:0000313" key="3">
    <source>
        <dbReference type="Proteomes" id="UP000245771"/>
    </source>
</evidence>
<organism evidence="2 3">
    <name type="scientific">Meira miltonrushii</name>
    <dbReference type="NCBI Taxonomy" id="1280837"/>
    <lineage>
        <taxon>Eukaryota</taxon>
        <taxon>Fungi</taxon>
        <taxon>Dikarya</taxon>
        <taxon>Basidiomycota</taxon>
        <taxon>Ustilaginomycotina</taxon>
        <taxon>Exobasidiomycetes</taxon>
        <taxon>Exobasidiales</taxon>
        <taxon>Brachybasidiaceae</taxon>
        <taxon>Meira</taxon>
    </lineage>
</organism>
<feature type="compositionally biased region" description="Basic and acidic residues" evidence="1">
    <location>
        <begin position="171"/>
        <end position="186"/>
    </location>
</feature>
<dbReference type="RefSeq" id="XP_025356100.1">
    <property type="nucleotide sequence ID" value="XM_025500903.1"/>
</dbReference>
<gene>
    <name evidence="2" type="ORF">FA14DRAFT_179165</name>
</gene>
<dbReference type="InParanoid" id="A0A316VFG0"/>
<accession>A0A316VFG0</accession>
<dbReference type="GeneID" id="37022684"/>
<evidence type="ECO:0000256" key="1">
    <source>
        <dbReference type="SAM" id="MobiDB-lite"/>
    </source>
</evidence>
<feature type="region of interest" description="Disordered" evidence="1">
    <location>
        <begin position="171"/>
        <end position="255"/>
    </location>
</feature>
<dbReference type="EMBL" id="KZ819603">
    <property type="protein sequence ID" value="PWN35798.1"/>
    <property type="molecule type" value="Genomic_DNA"/>
</dbReference>
<name>A0A316VFG0_9BASI</name>
<protein>
    <submittedName>
        <fullName evidence="2">Uncharacterized protein</fullName>
    </submittedName>
</protein>
<dbReference type="AlphaFoldDB" id="A0A316VFG0"/>
<reference evidence="2 3" key="1">
    <citation type="journal article" date="2018" name="Mol. Biol. Evol.">
        <title>Broad Genomic Sampling Reveals a Smut Pathogenic Ancestry of the Fungal Clade Ustilaginomycotina.</title>
        <authorList>
            <person name="Kijpornyongpan T."/>
            <person name="Mondo S.J."/>
            <person name="Barry K."/>
            <person name="Sandor L."/>
            <person name="Lee J."/>
            <person name="Lipzen A."/>
            <person name="Pangilinan J."/>
            <person name="LaButti K."/>
            <person name="Hainaut M."/>
            <person name="Henrissat B."/>
            <person name="Grigoriev I.V."/>
            <person name="Spatafora J.W."/>
            <person name="Aime M.C."/>
        </authorList>
    </citation>
    <scope>NUCLEOTIDE SEQUENCE [LARGE SCALE GENOMIC DNA]</scope>
    <source>
        <strain evidence="2 3">MCA 3882</strain>
    </source>
</reference>
<dbReference type="Proteomes" id="UP000245771">
    <property type="component" value="Unassembled WGS sequence"/>
</dbReference>
<sequence length="255" mass="29264">MAVGLGRRIWNNVGFLALFTVLTSSSLNCVTLVRERRDERRLHALQLGLLQDLRSALREIPSSSKVTLDEQKMLVRRFTSLQLDPALIGFSQSVLPQESEEEILRKHREMHTSWSQALFGSGLIGKLRESTRKTIARLRGEKEEIDSANADRLEKEEAEWIKAIEESEEREQKALGRAEREIHEKIPPLGNRAGTAAKANEEAKEPSQARSWFSWRSKEEDTKSAREDQQRNISPNARSIFNENQQDAPRRRLII</sequence>
<proteinExistence type="predicted"/>
<keyword evidence="3" id="KW-1185">Reference proteome</keyword>
<feature type="compositionally biased region" description="Basic and acidic residues" evidence="1">
    <location>
        <begin position="216"/>
        <end position="230"/>
    </location>
</feature>
<feature type="compositionally biased region" description="Polar residues" evidence="1">
    <location>
        <begin position="231"/>
        <end position="247"/>
    </location>
</feature>
<evidence type="ECO:0000313" key="2">
    <source>
        <dbReference type="EMBL" id="PWN35798.1"/>
    </source>
</evidence>